<evidence type="ECO:0000313" key="2">
    <source>
        <dbReference type="Proteomes" id="UP000008068"/>
    </source>
</evidence>
<proteinExistence type="predicted"/>
<dbReference type="EMBL" id="GL380092">
    <property type="protein sequence ID" value="EGT46145.1"/>
    <property type="molecule type" value="Genomic_DNA"/>
</dbReference>
<sequence>MDSCVQVTGQESEKIKERREVIIRELEFQLQVIRRLNYKMAEVDNRERCLAMKENPWMVIDELKMLEAFQKDFNNFTKIYAGRIKEVEQATEQRINELYAIVCSSSAEVDGHFRKLNAKILAREARLAEWE</sequence>
<evidence type="ECO:0000313" key="1">
    <source>
        <dbReference type="EMBL" id="EGT46145.1"/>
    </source>
</evidence>
<dbReference type="AlphaFoldDB" id="G0P615"/>
<gene>
    <name evidence="1" type="ORF">CAEBREN_21329</name>
</gene>
<keyword evidence="2" id="KW-1185">Reference proteome</keyword>
<organism evidence="2">
    <name type="scientific">Caenorhabditis brenneri</name>
    <name type="common">Nematode worm</name>
    <dbReference type="NCBI Taxonomy" id="135651"/>
    <lineage>
        <taxon>Eukaryota</taxon>
        <taxon>Metazoa</taxon>
        <taxon>Ecdysozoa</taxon>
        <taxon>Nematoda</taxon>
        <taxon>Chromadorea</taxon>
        <taxon>Rhabditida</taxon>
        <taxon>Rhabditina</taxon>
        <taxon>Rhabditomorpha</taxon>
        <taxon>Rhabditoidea</taxon>
        <taxon>Rhabditidae</taxon>
        <taxon>Peloderinae</taxon>
        <taxon>Caenorhabditis</taxon>
    </lineage>
</organism>
<dbReference type="HOGENOM" id="CLU_1929413_0_0_1"/>
<reference evidence="2" key="1">
    <citation type="submission" date="2011-07" db="EMBL/GenBank/DDBJ databases">
        <authorList>
            <consortium name="Caenorhabditis brenneri Sequencing and Analysis Consortium"/>
            <person name="Wilson R.K."/>
        </authorList>
    </citation>
    <scope>NUCLEOTIDE SEQUENCE [LARGE SCALE GENOMIC DNA]</scope>
    <source>
        <strain evidence="2">PB2801</strain>
    </source>
</reference>
<dbReference type="Proteomes" id="UP000008068">
    <property type="component" value="Unassembled WGS sequence"/>
</dbReference>
<name>G0P615_CAEBE</name>
<dbReference type="InParanoid" id="G0P615"/>
<accession>G0P615</accession>
<protein>
    <submittedName>
        <fullName evidence="1">Uncharacterized protein</fullName>
    </submittedName>
</protein>